<organism evidence="1 2">
    <name type="scientific">Podospora didyma</name>
    <dbReference type="NCBI Taxonomy" id="330526"/>
    <lineage>
        <taxon>Eukaryota</taxon>
        <taxon>Fungi</taxon>
        <taxon>Dikarya</taxon>
        <taxon>Ascomycota</taxon>
        <taxon>Pezizomycotina</taxon>
        <taxon>Sordariomycetes</taxon>
        <taxon>Sordariomycetidae</taxon>
        <taxon>Sordariales</taxon>
        <taxon>Podosporaceae</taxon>
        <taxon>Podospora</taxon>
    </lineage>
</organism>
<reference evidence="1" key="2">
    <citation type="submission" date="2023-06" db="EMBL/GenBank/DDBJ databases">
        <authorList>
            <consortium name="Lawrence Berkeley National Laboratory"/>
            <person name="Haridas S."/>
            <person name="Hensen N."/>
            <person name="Bonometti L."/>
            <person name="Westerberg I."/>
            <person name="Brannstrom I.O."/>
            <person name="Guillou S."/>
            <person name="Cros-Aarteil S."/>
            <person name="Calhoun S."/>
            <person name="Kuo A."/>
            <person name="Mondo S."/>
            <person name="Pangilinan J."/>
            <person name="Riley R."/>
            <person name="LaButti K."/>
            <person name="Andreopoulos B."/>
            <person name="Lipzen A."/>
            <person name="Chen C."/>
            <person name="Yanf M."/>
            <person name="Daum C."/>
            <person name="Ng V."/>
            <person name="Clum A."/>
            <person name="Steindorff A."/>
            <person name="Ohm R."/>
            <person name="Martin F."/>
            <person name="Silar P."/>
            <person name="Natvig D."/>
            <person name="Lalanne C."/>
            <person name="Gautier V."/>
            <person name="Ament-velasquez S.L."/>
            <person name="Kruys A."/>
            <person name="Hutchinson M.I."/>
            <person name="Powell A.J."/>
            <person name="Barry K."/>
            <person name="Miller A.N."/>
            <person name="Grigoriev I.V."/>
            <person name="Debuchy R."/>
            <person name="Gladieux P."/>
            <person name="Thoren M.H."/>
            <person name="Johannesson H."/>
        </authorList>
    </citation>
    <scope>NUCLEOTIDE SEQUENCE</scope>
    <source>
        <strain evidence="1">CBS 232.78</strain>
    </source>
</reference>
<reference evidence="1" key="1">
    <citation type="journal article" date="2023" name="Mol. Phylogenet. Evol.">
        <title>Genome-scale phylogeny and comparative genomics of the fungal order Sordariales.</title>
        <authorList>
            <person name="Hensen N."/>
            <person name="Bonometti L."/>
            <person name="Westerberg I."/>
            <person name="Brannstrom I.O."/>
            <person name="Guillou S."/>
            <person name="Cros-Aarteil S."/>
            <person name="Calhoun S."/>
            <person name="Haridas S."/>
            <person name="Kuo A."/>
            <person name="Mondo S."/>
            <person name="Pangilinan J."/>
            <person name="Riley R."/>
            <person name="LaButti K."/>
            <person name="Andreopoulos B."/>
            <person name="Lipzen A."/>
            <person name="Chen C."/>
            <person name="Yan M."/>
            <person name="Daum C."/>
            <person name="Ng V."/>
            <person name="Clum A."/>
            <person name="Steindorff A."/>
            <person name="Ohm R.A."/>
            <person name="Martin F."/>
            <person name="Silar P."/>
            <person name="Natvig D.O."/>
            <person name="Lalanne C."/>
            <person name="Gautier V."/>
            <person name="Ament-Velasquez S.L."/>
            <person name="Kruys A."/>
            <person name="Hutchinson M.I."/>
            <person name="Powell A.J."/>
            <person name="Barry K."/>
            <person name="Miller A.N."/>
            <person name="Grigoriev I.V."/>
            <person name="Debuchy R."/>
            <person name="Gladieux P."/>
            <person name="Hiltunen Thoren M."/>
            <person name="Johannesson H."/>
        </authorList>
    </citation>
    <scope>NUCLEOTIDE SEQUENCE</scope>
    <source>
        <strain evidence="1">CBS 232.78</strain>
    </source>
</reference>
<name>A0AAE0K249_9PEZI</name>
<proteinExistence type="predicted"/>
<comment type="caution">
    <text evidence="1">The sequence shown here is derived from an EMBL/GenBank/DDBJ whole genome shotgun (WGS) entry which is preliminary data.</text>
</comment>
<protein>
    <submittedName>
        <fullName evidence="1">Uncharacterized protein</fullName>
    </submittedName>
</protein>
<sequence length="206" mass="22964">MHRTESDVARASALYFLQPVDQGLSAHQEVNDKVRSECENVIAGTRSDLAYSRFVTIVENRDAFAVVEYKKRGVIHDDEFNAALIDITPQGTNIDTIVKNIIARNRGADATLFKKSSLAIMKQASAYAISHGTRYVAVFNWDVLLLIKFCCFNPAVADDGVGSYCEISYIPNGSMLQQPQIMRKALLGFLFEAYRFHTAEVPAHLL</sequence>
<dbReference type="AlphaFoldDB" id="A0AAE0K249"/>
<accession>A0AAE0K249</accession>
<dbReference type="Proteomes" id="UP001285441">
    <property type="component" value="Unassembled WGS sequence"/>
</dbReference>
<gene>
    <name evidence="1" type="ORF">B0H63DRAFT_489120</name>
</gene>
<evidence type="ECO:0000313" key="2">
    <source>
        <dbReference type="Proteomes" id="UP001285441"/>
    </source>
</evidence>
<keyword evidence="2" id="KW-1185">Reference proteome</keyword>
<evidence type="ECO:0000313" key="1">
    <source>
        <dbReference type="EMBL" id="KAK3368739.1"/>
    </source>
</evidence>
<dbReference type="EMBL" id="JAULSW010000010">
    <property type="protein sequence ID" value="KAK3368739.1"/>
    <property type="molecule type" value="Genomic_DNA"/>
</dbReference>